<evidence type="ECO:0000313" key="3">
    <source>
        <dbReference type="EMBL" id="GLC59525.1"/>
    </source>
</evidence>
<evidence type="ECO:0008006" key="5">
    <source>
        <dbReference type="Google" id="ProtNLM"/>
    </source>
</evidence>
<dbReference type="PANTHER" id="PTHR24216">
    <property type="entry name" value="PAXILLIN-RELATED"/>
    <property type="match status" value="1"/>
</dbReference>
<feature type="compositionally biased region" description="Low complexity" evidence="1">
    <location>
        <begin position="552"/>
        <end position="561"/>
    </location>
</feature>
<dbReference type="PANTHER" id="PTHR24216:SF65">
    <property type="entry name" value="PAXILLIN-LIKE PROTEIN 1"/>
    <property type="match status" value="1"/>
</dbReference>
<reference evidence="3 4" key="1">
    <citation type="journal article" date="2023" name="Commun. Biol.">
        <title>Reorganization of the ancestral sex-determining regions during the evolution of trioecy in Pleodorina starrii.</title>
        <authorList>
            <person name="Takahashi K."/>
            <person name="Suzuki S."/>
            <person name="Kawai-Toyooka H."/>
            <person name="Yamamoto K."/>
            <person name="Hamaji T."/>
            <person name="Ootsuki R."/>
            <person name="Yamaguchi H."/>
            <person name="Kawachi M."/>
            <person name="Higashiyama T."/>
            <person name="Nozaki H."/>
        </authorList>
    </citation>
    <scope>NUCLEOTIDE SEQUENCE [LARGE SCALE GENOMIC DNA]</scope>
    <source>
        <strain evidence="3 4">NIES-4479</strain>
    </source>
</reference>
<dbReference type="EMBL" id="BRXU01000028">
    <property type="protein sequence ID" value="GLC59525.1"/>
    <property type="molecule type" value="Genomic_DNA"/>
</dbReference>
<feature type="compositionally biased region" description="Polar residues" evidence="1">
    <location>
        <begin position="130"/>
        <end position="142"/>
    </location>
</feature>
<keyword evidence="2" id="KW-1133">Transmembrane helix</keyword>
<comment type="caution">
    <text evidence="3">The sequence shown here is derived from an EMBL/GenBank/DDBJ whole genome shotgun (WGS) entry which is preliminary data.</text>
</comment>
<evidence type="ECO:0000256" key="1">
    <source>
        <dbReference type="SAM" id="MobiDB-lite"/>
    </source>
</evidence>
<accession>A0A9W6BX88</accession>
<keyword evidence="4" id="KW-1185">Reference proteome</keyword>
<feature type="compositionally biased region" description="Polar residues" evidence="1">
    <location>
        <begin position="81"/>
        <end position="99"/>
    </location>
</feature>
<feature type="compositionally biased region" description="Gly residues" evidence="1">
    <location>
        <begin position="48"/>
        <end position="67"/>
    </location>
</feature>
<keyword evidence="2" id="KW-0472">Membrane</keyword>
<protein>
    <recommendedName>
        <fullName evidence="5">Transmembrane protein family 132 middle domain-containing protein</fullName>
    </recommendedName>
</protein>
<proteinExistence type="predicted"/>
<feature type="region of interest" description="Disordered" evidence="1">
    <location>
        <begin position="552"/>
        <end position="595"/>
    </location>
</feature>
<feature type="transmembrane region" description="Helical" evidence="2">
    <location>
        <begin position="364"/>
        <end position="382"/>
    </location>
</feature>
<evidence type="ECO:0000313" key="4">
    <source>
        <dbReference type="Proteomes" id="UP001165080"/>
    </source>
</evidence>
<feature type="compositionally biased region" description="Pro residues" evidence="1">
    <location>
        <begin position="315"/>
        <end position="327"/>
    </location>
</feature>
<dbReference type="Proteomes" id="UP001165080">
    <property type="component" value="Unassembled WGS sequence"/>
</dbReference>
<organism evidence="3 4">
    <name type="scientific">Pleodorina starrii</name>
    <dbReference type="NCBI Taxonomy" id="330485"/>
    <lineage>
        <taxon>Eukaryota</taxon>
        <taxon>Viridiplantae</taxon>
        <taxon>Chlorophyta</taxon>
        <taxon>core chlorophytes</taxon>
        <taxon>Chlorophyceae</taxon>
        <taxon>CS clade</taxon>
        <taxon>Chlamydomonadales</taxon>
        <taxon>Volvocaceae</taxon>
        <taxon>Pleodorina</taxon>
    </lineage>
</organism>
<name>A0A9W6BX88_9CHLO</name>
<sequence length="3000" mass="311308">MIDGLPPLGRPPHEYGPAHQQQPPPQQREHDPRWAANGNSVGDNSSAGGWGSSSGGHQSGPSDGGVSGNTHAGNRQFHDSFASTQKPAAQTPERASQRPSPVPERSRAAAYTPDFSPQRPSPVPGRSRTPELSNASTPTTGQMADYSYPASSRKINQLPDYMKVFTVPKDVHYEGAFRLNPPTSPRTAHNCDLISLNGNPCAQEDVIIEPIIQNLGIGDKDMERKITEQMGNLYDFFRRLYDQDQDEIRCLQAQMEQRDLELRRLRRGKLLAHGEEAAGASPQTPNRRKQRDRDQLLSPTRHIQTSVARQSVACSPPPPSPPKPPSKPVVSLMVPPVLSPARPFFKWWANVQDLYTQRSTLWQGLLFLLLLVLSVGLLAGLLTTRSSNTSRAATYASITPPATPPDPAVTGLWSTGLTFSANMTQGSSAFFALVPTVSLLASSNYTPVAADVKALLQGPAPSPLRGLAVACGERTAMQSQSFTFSVAASSIVAANVSTGGGGAAASSSSCEVTGALPDRCSLCPDVRPATSYTLLVVFSDSEELFEMQATTAPLPSTSPDASSPPPSLPPPPSPPSLPPPSPPSPPPPSPPLVPGASPVAPSFKLAPTVSATGPASFDLSFSLTGVGLVRFLVMHPVLYAQAGDVFVSFASADPVAGQTLEIAPAPSQTLLGYSGVVAAGTVNATADMPYTVRVDGALAGGTNSLCSCGARSCSCAVAAPCQGQMCDLGPSALTSNTTYKVFVSASTPDGVTDTQGPVYVGAVTTAVDTLGPALSQAATIAQKTITPSGFSLTGLQLDTEGFIYVMVSRPSAGQQSIPAGTATALKEDVVAARRRQLMAARGRARGLQQASGQPSNATAAAGVLFVTDTAPAAQVFTPACPRQVPCDTATVSALYLDQTVETLALPVRCVTVASIRDGSLVQVLDGLANDTAYTVRVVTEDVSRNQRVYRALVRTVDRRPPDITAASVQTAFRSFNLTVTLSEPGALVGFLYTAAGAANISLTATSSWPPTPQGVVIQQIGAATAIPSNGSAPTGPATYVLSFNDSSISPKTSYSVALVARDLTGNVQPSIRLVAVRTDDNIPPIWLAAAVQPRAVNATLALQLDEPSTAFWFCLAGNVSCPSASALFGAIDSNTSVSAGLVSRGDVSITIDGGNATAVVSGLRDGALYTLCLVAQDASPLQNRQLNTRRLAFSTFDRTPPTLLVAVMPGTDGNFTCDRSTSRCRLSLNVSLSEPGTSVLALQYADVRSINFTADTLIATDLNAPPAGVLRAVSMSFSGAGSLEVHLPDLASGQGYSLDLAAVDTSGNIQPLLQSLALTAPDVMPPALLSYSAASVADTFITVNVSLSEPGTVLWQVVATGSQAPNATQLVTAVQANKTLLVGSTAYAPAVAGGAVAWRVGGLVLGRVYDVHILARDASGNQQASVTSVLRVRVQDSTPPIIHSLTTSLAPTGNRLMISVNASKPGTLLYVAVRPGAAIPTRQQLLQPAAFNFSGQVPVPAALGLASSVICVLDGGSYEIWAVQEDTEGQYPNRQPNYSNITRATQLPQSSTDSGTCSPESRMRALMLDTALASGSFGWPVGRIAPAATSSTSGNASWVRDYLLIGGLGGGVGSNGSVVVSMEGQQLGYLEFQPTRPPPTQMRVVLQTPTLYLEPAAAVTSLVADTGRMLRFAFQLLDAASRPTAFDGLRVVPRLSASGAYGALVLPDCSITMAAAGSSSSLPSGAGVCRVEVPAQAFPSAGVSMQASLRVDLYNGSVLVLSSASAQLTLRSAAAAALSAPPAGVVLLLTLPTRGLHPGETFRATLSAFVGSQQAITGFTVKVLYNASRLTFVRADKSALWSELDAAPLPDDSGGMALWLSAIQRTAADSMYQNRTVPLLDAYFHLADSAGPDGAELVALAVGNGTSSSAGSVVWLSGGQPFEPAIVFQDFRAIAAAASGSIVVASPRQLGLLAYLTNHDLFNSAVLDGKTVVAPIQAFVVSDWPASGTDSTLTLPSGATCSCAAPANTSNALTVSSCTVLLTSGHRQPIKQARLSVACVGATSILQAQAVVSVWYPGSYRVELSDPDGTLSSLLPINVPDSAVAGCSDRFQSSRLYLLTTWINGGNSSQDDYLTDVDVTRLVANWTADAPQAVRLSGATATGVSPHPAVNVSAMSAGGQVLATTQVAVSSEPVCVEALEAVALSGVSISSDVPPSSLSRWRVRFTPQQALNWEGASAKVSVFATFSDGTVMPVSGASTTAPQPVVSATAAISGNTTSLSVLPFSLQPLSGNPSLRLTVNTSFGSPATCGPYLKTSWSMCSLSTAGGGGGVLMGTGSGTVRVALPTPTRIDSIQPSSLVVTSAGSGASQPPISVPTQSFLKVMVAFDDGGVRDMTNDSRVQVLVYQGADLCRVLRDSTTGQPYVEAIAGKSGNCELEARASFAGLPVLRNTTTTTVVTFMSLQVYVPDGTPALPPTTNSSVLTNLVLPIDPIYLFKCDFSHYMPASVWAMGQLSSCGASCNLADLNDPSITRLLLTDTSVANLATNPANVSLTNVLTPIKPGKSILRVSFGTAISNLFTVSVEDPFQPGWPRVLAITDAGFTIAANMSSGSYKVTYLVQPAADSNSSAALPSAAEVERAGVAMTALNCSQASPCMMAANVSGLAPATNYTVFLAVRFEVVRQSKLIHTVVAISGVLTPDNRPPTFTALGAVQNVTLDPQRFRLRIPVAMSETGTISYAIYRNSSCITGAEQLPVQTVRSAGSLPARICGCADVSLCQAVAWGNISLSGDKLSDVLSVIGTVPPNPYNVFSTATPDQLTCGSDYLPAPTTSAHLLYLVAQDDLPTYKDWNVTCVPPAASPGTSCPAAAVAPCTAVPPPFSYNSTAGGINVQTSPYTLLALGQAVPANKSGSPVLASFDLPAGDRVAFDQLATNVTVTSRTITFLFKVNKISAVQYRLDQFNGPKVFSGIFPVYDPAVSYTVTISKSCNGSLLGEPSYTLWYWATDVYGRSSLPLSASVVLG</sequence>
<gene>
    <name evidence="3" type="primary">PLEST008416</name>
    <name evidence="3" type="ORF">PLESTB_001496700</name>
</gene>
<evidence type="ECO:0000256" key="2">
    <source>
        <dbReference type="SAM" id="Phobius"/>
    </source>
</evidence>
<feature type="region of interest" description="Disordered" evidence="1">
    <location>
        <begin position="272"/>
        <end position="328"/>
    </location>
</feature>
<feature type="compositionally biased region" description="Pro residues" evidence="1">
    <location>
        <begin position="562"/>
        <end position="593"/>
    </location>
</feature>
<feature type="region of interest" description="Disordered" evidence="1">
    <location>
        <begin position="1"/>
        <end position="146"/>
    </location>
</feature>
<keyword evidence="2" id="KW-0812">Transmembrane</keyword>
<feature type="compositionally biased region" description="Polar residues" evidence="1">
    <location>
        <begin position="297"/>
        <end position="313"/>
    </location>
</feature>